<dbReference type="PANTHER" id="PTHR31862:SF1">
    <property type="entry name" value="UPF0261 DOMAIN PROTEIN (AFU_ORTHOLOGUE AFUA_1G10120)"/>
    <property type="match status" value="1"/>
</dbReference>
<dbReference type="SMART" id="SM00382">
    <property type="entry name" value="AAA"/>
    <property type="match status" value="1"/>
</dbReference>
<sequence length="569" mass="60095">MAGQRPLPLKPARPGEILVGAAIGLGMTARAAVQGGADFLLVLNAGRLRVMGAASNAALLPIREANRFTDDFARHEILGRVSVPVLFGACVMDPTLDIDALVDRIAEAGYSGIANFPTSIHLDGWVRAALEDAGLGLAREVALLTRAGERGLATIGYARSKPEVERLLDAGVDMLCINFGWNAGGTMGIGGAMNLAAATDHARRMVALAKRADPGCLCFVEGGPIVQPKDAVAVCDASLADGYIGGSTLDRLPLEMSVMQATSAFKAASILRTEADDASRERSRIGGIAGLIGQSDAMAALVDQVAKLARTQLAVCITGEAGTGKTTVARAIHVASRSVGPFIVLDAGDADIDAKLFGRDGPGLMQTPDAHLVLENIERLAPDTIARLLDWIERGIFDRFLPQPQRPQHARLILTTARADARAGGFAGRLAAHVVEVPALRSRLEDVPLLARAILASQKRRRDQAAPRISADGMREFIRHGWPGNVRELAGVLARATALAPEGIIDAAIVDALIAPAGTPPGTDGPADERAWIMEALARHRFRRNETAQALGLSRKTLYNRMKRHGLVG</sequence>
<dbReference type="Proteomes" id="UP000278222">
    <property type="component" value="Unassembled WGS sequence"/>
</dbReference>
<organism evidence="7 8">
    <name type="scientific">Stella humosa</name>
    <dbReference type="NCBI Taxonomy" id="94"/>
    <lineage>
        <taxon>Bacteria</taxon>
        <taxon>Pseudomonadati</taxon>
        <taxon>Pseudomonadota</taxon>
        <taxon>Alphaproteobacteria</taxon>
        <taxon>Rhodospirillales</taxon>
        <taxon>Stellaceae</taxon>
        <taxon>Stella</taxon>
    </lineage>
</organism>
<evidence type="ECO:0000259" key="6">
    <source>
        <dbReference type="PROSITE" id="PS50045"/>
    </source>
</evidence>
<dbReference type="SUPFAM" id="SSF51621">
    <property type="entry name" value="Phosphoenolpyruvate/pyruvate domain"/>
    <property type="match status" value="1"/>
</dbReference>
<dbReference type="Pfam" id="PF25601">
    <property type="entry name" value="AAA_lid_14"/>
    <property type="match status" value="1"/>
</dbReference>
<evidence type="ECO:0000256" key="1">
    <source>
        <dbReference type="ARBA" id="ARBA00022741"/>
    </source>
</evidence>
<dbReference type="InterPro" id="IPR013785">
    <property type="entry name" value="Aldolase_TIM"/>
</dbReference>
<keyword evidence="2" id="KW-0067">ATP-binding</keyword>
<dbReference type="EMBL" id="RJKX01000015">
    <property type="protein sequence ID" value="ROP84008.1"/>
    <property type="molecule type" value="Genomic_DNA"/>
</dbReference>
<evidence type="ECO:0000256" key="2">
    <source>
        <dbReference type="ARBA" id="ARBA00022840"/>
    </source>
</evidence>
<name>A0A3N1L094_9PROT</name>
<dbReference type="SUPFAM" id="SSF46689">
    <property type="entry name" value="Homeodomain-like"/>
    <property type="match status" value="1"/>
</dbReference>
<evidence type="ECO:0000313" key="7">
    <source>
        <dbReference type="EMBL" id="ROP84008.1"/>
    </source>
</evidence>
<keyword evidence="8" id="KW-1185">Reference proteome</keyword>
<dbReference type="InterPro" id="IPR009215">
    <property type="entry name" value="TIM-br_IGPS-like"/>
</dbReference>
<proteinExistence type="predicted"/>
<dbReference type="InterPro" id="IPR003593">
    <property type="entry name" value="AAA+_ATPase"/>
</dbReference>
<dbReference type="AlphaFoldDB" id="A0A3N1L094"/>
<dbReference type="InterPro" id="IPR009057">
    <property type="entry name" value="Homeodomain-like_sf"/>
</dbReference>
<dbReference type="InterPro" id="IPR002197">
    <property type="entry name" value="HTH_Fis"/>
</dbReference>
<dbReference type="InterPro" id="IPR027417">
    <property type="entry name" value="P-loop_NTPase"/>
</dbReference>
<feature type="domain" description="Sigma-54 factor interaction" evidence="6">
    <location>
        <begin position="291"/>
        <end position="498"/>
    </location>
</feature>
<dbReference type="GO" id="GO:0006355">
    <property type="term" value="P:regulation of DNA-templated transcription"/>
    <property type="evidence" value="ECO:0007669"/>
    <property type="project" value="InterPro"/>
</dbReference>
<dbReference type="SUPFAM" id="SSF52540">
    <property type="entry name" value="P-loop containing nucleoside triphosphate hydrolases"/>
    <property type="match status" value="1"/>
</dbReference>
<keyword evidence="5" id="KW-0804">Transcription</keyword>
<gene>
    <name evidence="7" type="ORF">EDC65_3353</name>
</gene>
<dbReference type="Gene3D" id="1.10.10.60">
    <property type="entry name" value="Homeodomain-like"/>
    <property type="match status" value="1"/>
</dbReference>
<keyword evidence="3" id="KW-0902">Two-component regulatory system</keyword>
<accession>A0A3N1L094</accession>
<comment type="caution">
    <text evidence="7">The sequence shown here is derived from an EMBL/GenBank/DDBJ whole genome shotgun (WGS) entry which is preliminary data.</text>
</comment>
<dbReference type="RefSeq" id="WP_123691571.1">
    <property type="nucleotide sequence ID" value="NZ_AP019700.1"/>
</dbReference>
<dbReference type="Gene3D" id="1.10.8.60">
    <property type="match status" value="1"/>
</dbReference>
<evidence type="ECO:0000313" key="8">
    <source>
        <dbReference type="Proteomes" id="UP000278222"/>
    </source>
</evidence>
<keyword evidence="1" id="KW-0547">Nucleotide-binding</keyword>
<dbReference type="PRINTS" id="PR01590">
    <property type="entry name" value="HTHFIS"/>
</dbReference>
<protein>
    <submittedName>
        <fullName evidence="7">Putative TIM-barrel enzyme</fullName>
    </submittedName>
</protein>
<dbReference type="InterPro" id="IPR051353">
    <property type="entry name" value="Tobamovirus_resist_UPF0261"/>
</dbReference>
<dbReference type="CDD" id="cd00009">
    <property type="entry name" value="AAA"/>
    <property type="match status" value="1"/>
</dbReference>
<dbReference type="Pfam" id="PF00158">
    <property type="entry name" value="Sigma54_activat"/>
    <property type="match status" value="1"/>
</dbReference>
<dbReference type="PANTHER" id="PTHR31862">
    <property type="entry name" value="UPF0261 DOMAIN PROTEIN (AFU_ORTHOLOGUE AFUA_1G10120)"/>
    <property type="match status" value="1"/>
</dbReference>
<dbReference type="PROSITE" id="PS50045">
    <property type="entry name" value="SIGMA54_INTERACT_4"/>
    <property type="match status" value="1"/>
</dbReference>
<evidence type="ECO:0000256" key="3">
    <source>
        <dbReference type="ARBA" id="ARBA00023012"/>
    </source>
</evidence>
<dbReference type="GO" id="GO:0000160">
    <property type="term" value="P:phosphorelay signal transduction system"/>
    <property type="evidence" value="ECO:0007669"/>
    <property type="project" value="UniProtKB-KW"/>
</dbReference>
<dbReference type="OrthoDB" id="9805644at2"/>
<dbReference type="GO" id="GO:0005524">
    <property type="term" value="F:ATP binding"/>
    <property type="evidence" value="ECO:0007669"/>
    <property type="project" value="InterPro"/>
</dbReference>
<dbReference type="InterPro" id="IPR002078">
    <property type="entry name" value="Sigma_54_int"/>
</dbReference>
<dbReference type="Pfam" id="PF09370">
    <property type="entry name" value="PEP_hydrolase"/>
    <property type="match status" value="1"/>
</dbReference>
<dbReference type="GO" id="GO:0043565">
    <property type="term" value="F:sequence-specific DNA binding"/>
    <property type="evidence" value="ECO:0007669"/>
    <property type="project" value="InterPro"/>
</dbReference>
<dbReference type="Pfam" id="PF02954">
    <property type="entry name" value="HTH_8"/>
    <property type="match status" value="1"/>
</dbReference>
<keyword evidence="4" id="KW-0805">Transcription regulation</keyword>
<evidence type="ECO:0000256" key="4">
    <source>
        <dbReference type="ARBA" id="ARBA00023015"/>
    </source>
</evidence>
<dbReference type="GO" id="GO:0003824">
    <property type="term" value="F:catalytic activity"/>
    <property type="evidence" value="ECO:0007669"/>
    <property type="project" value="InterPro"/>
</dbReference>
<evidence type="ECO:0000256" key="5">
    <source>
        <dbReference type="ARBA" id="ARBA00023163"/>
    </source>
</evidence>
<dbReference type="InterPro" id="IPR058031">
    <property type="entry name" value="AAA_lid_NorR"/>
</dbReference>
<dbReference type="Gene3D" id="3.40.50.300">
    <property type="entry name" value="P-loop containing nucleotide triphosphate hydrolases"/>
    <property type="match status" value="1"/>
</dbReference>
<dbReference type="Gene3D" id="3.20.20.70">
    <property type="entry name" value="Aldolase class I"/>
    <property type="match status" value="1"/>
</dbReference>
<dbReference type="InterPro" id="IPR015813">
    <property type="entry name" value="Pyrv/PenolPyrv_kinase-like_dom"/>
</dbReference>
<reference evidence="7 8" key="1">
    <citation type="submission" date="2018-11" db="EMBL/GenBank/DDBJ databases">
        <title>Genomic Encyclopedia of Type Strains, Phase IV (KMG-IV): sequencing the most valuable type-strain genomes for metagenomic binning, comparative biology and taxonomic classification.</title>
        <authorList>
            <person name="Goeker M."/>
        </authorList>
    </citation>
    <scope>NUCLEOTIDE SEQUENCE [LARGE SCALE GENOMIC DNA]</scope>
    <source>
        <strain evidence="7 8">DSM 5900</strain>
    </source>
</reference>